<keyword evidence="5" id="KW-0812">Transmembrane</keyword>
<dbReference type="SUPFAM" id="SSF53448">
    <property type="entry name" value="Nucleotide-diphospho-sugar transferases"/>
    <property type="match status" value="1"/>
</dbReference>
<dbReference type="Gene3D" id="3.90.550.10">
    <property type="entry name" value="Spore Coat Polysaccharide Biosynthesis Protein SpsA, Chain A"/>
    <property type="match status" value="1"/>
</dbReference>
<reference evidence="11 12" key="1">
    <citation type="journal article" date="2009" name="Nature">
        <title>Evolution of pathogenicity and sexual reproduction in eight Candida genomes.</title>
        <authorList>
            <person name="Butler G."/>
            <person name="Rasmussen M.D."/>
            <person name="Lin M.F."/>
            <person name="Santos M.A."/>
            <person name="Sakthikumar S."/>
            <person name="Munro C.A."/>
            <person name="Rheinbay E."/>
            <person name="Grabherr M."/>
            <person name="Forche A."/>
            <person name="Reedy J.L."/>
            <person name="Agrafioti I."/>
            <person name="Arnaud M.B."/>
            <person name="Bates S."/>
            <person name="Brown A.J."/>
            <person name="Brunke S."/>
            <person name="Costanzo M.C."/>
            <person name="Fitzpatrick D.A."/>
            <person name="de Groot P.W."/>
            <person name="Harris D."/>
            <person name="Hoyer L.L."/>
            <person name="Hube B."/>
            <person name="Klis F.M."/>
            <person name="Kodira C."/>
            <person name="Lennard N."/>
            <person name="Logue M.E."/>
            <person name="Martin R."/>
            <person name="Neiman A.M."/>
            <person name="Nikolaou E."/>
            <person name="Quail M.A."/>
            <person name="Quinn J."/>
            <person name="Santos M.C."/>
            <person name="Schmitzberger F.F."/>
            <person name="Sherlock G."/>
            <person name="Shah P."/>
            <person name="Silverstein K.A."/>
            <person name="Skrzypek M.S."/>
            <person name="Soll D."/>
            <person name="Staggs R."/>
            <person name="Stansfield I."/>
            <person name="Stumpf M.P."/>
            <person name="Sudbery P.E."/>
            <person name="Srikantha T."/>
            <person name="Zeng Q."/>
            <person name="Berman J."/>
            <person name="Berriman M."/>
            <person name="Heitman J."/>
            <person name="Gow N.A."/>
            <person name="Lorenz M.C."/>
            <person name="Birren B.W."/>
            <person name="Kellis M."/>
            <person name="Cuomo C.A."/>
        </authorList>
    </citation>
    <scope>NUCLEOTIDE SEQUENCE [LARGE SCALE GENOMIC DNA]</scope>
    <source>
        <strain evidence="12">ATCC MYA-3404 / T1</strain>
    </source>
</reference>
<evidence type="ECO:0000256" key="1">
    <source>
        <dbReference type="ARBA" id="ARBA00004323"/>
    </source>
</evidence>
<dbReference type="AlphaFoldDB" id="C5MB34"/>
<dbReference type="GO" id="GO:0046354">
    <property type="term" value="P:mannan biosynthetic process"/>
    <property type="evidence" value="ECO:0007669"/>
    <property type="project" value="UniProtKB-ARBA"/>
</dbReference>
<dbReference type="HOGENOM" id="CLU_013298_2_0_1"/>
<evidence type="ECO:0000256" key="5">
    <source>
        <dbReference type="ARBA" id="ARBA00022692"/>
    </source>
</evidence>
<protein>
    <recommendedName>
        <fullName evidence="13">Alpha-1,2-mannosyltransferase MNN2</fullName>
    </recommendedName>
</protein>
<organism evidence="11 12">
    <name type="scientific">Candida tropicalis (strain ATCC MYA-3404 / T1)</name>
    <name type="common">Yeast</name>
    <dbReference type="NCBI Taxonomy" id="294747"/>
    <lineage>
        <taxon>Eukaryota</taxon>
        <taxon>Fungi</taxon>
        <taxon>Dikarya</taxon>
        <taxon>Ascomycota</taxon>
        <taxon>Saccharomycotina</taxon>
        <taxon>Pichiomycetes</taxon>
        <taxon>Debaryomycetaceae</taxon>
        <taxon>Candida/Lodderomyces clade</taxon>
        <taxon>Candida</taxon>
    </lineage>
</organism>
<evidence type="ECO:0000256" key="9">
    <source>
        <dbReference type="ARBA" id="ARBA00023136"/>
    </source>
</evidence>
<evidence type="ECO:0000256" key="6">
    <source>
        <dbReference type="ARBA" id="ARBA00022968"/>
    </source>
</evidence>
<evidence type="ECO:0000256" key="4">
    <source>
        <dbReference type="ARBA" id="ARBA00022679"/>
    </source>
</evidence>
<dbReference type="InterPro" id="IPR022751">
    <property type="entry name" value="Alpha_mannosyltransferase"/>
</dbReference>
<dbReference type="STRING" id="294747.C5MB34"/>
<feature type="compositionally biased region" description="Basic and acidic residues" evidence="10">
    <location>
        <begin position="136"/>
        <end position="150"/>
    </location>
</feature>
<dbReference type="OrthoDB" id="430354at2759"/>
<gene>
    <name evidence="11" type="ORF">CTRG_03276</name>
</gene>
<dbReference type="Pfam" id="PF11051">
    <property type="entry name" value="Mannosyl_trans3"/>
    <property type="match status" value="1"/>
</dbReference>
<dbReference type="UniPathway" id="UPA00378"/>
<dbReference type="RefSeq" id="XP_002548979.1">
    <property type="nucleotide sequence ID" value="XM_002548933.1"/>
</dbReference>
<keyword evidence="4" id="KW-0808">Transferase</keyword>
<comment type="pathway">
    <text evidence="2">Protein modification; protein glycosylation.</text>
</comment>
<dbReference type="PANTHER" id="PTHR31646">
    <property type="entry name" value="ALPHA-1,2-MANNOSYLTRANSFERASE MNN2"/>
    <property type="match status" value="1"/>
</dbReference>
<dbReference type="GO" id="GO:0000139">
    <property type="term" value="C:Golgi membrane"/>
    <property type="evidence" value="ECO:0007669"/>
    <property type="project" value="UniProtKB-SubCell"/>
</dbReference>
<dbReference type="Proteomes" id="UP000002037">
    <property type="component" value="Unassembled WGS sequence"/>
</dbReference>
<dbReference type="GO" id="GO:0000026">
    <property type="term" value="F:alpha-1,2-mannosyltransferase activity"/>
    <property type="evidence" value="ECO:0007669"/>
    <property type="project" value="TreeGrafter"/>
</dbReference>
<accession>C5MB34</accession>
<evidence type="ECO:0000313" key="11">
    <source>
        <dbReference type="EMBL" id="EER32851.1"/>
    </source>
</evidence>
<keyword evidence="8" id="KW-0333">Golgi apparatus</keyword>
<name>C5MB34_CANTT</name>
<evidence type="ECO:0000313" key="12">
    <source>
        <dbReference type="Proteomes" id="UP000002037"/>
    </source>
</evidence>
<dbReference type="InterPro" id="IPR029044">
    <property type="entry name" value="Nucleotide-diphossugar_trans"/>
</dbReference>
<proteinExistence type="inferred from homology"/>
<dbReference type="PANTHER" id="PTHR31646:SF1">
    <property type="entry name" value="ALPHA-1,2-MANNOSYLTRANSFERASE MNN2"/>
    <property type="match status" value="1"/>
</dbReference>
<keyword evidence="9" id="KW-0472">Membrane</keyword>
<keyword evidence="6" id="KW-0735">Signal-anchor</keyword>
<comment type="subcellular location">
    <subcellularLocation>
        <location evidence="1">Golgi apparatus membrane</location>
        <topology evidence="1">Single-pass type II membrane protein</topology>
    </subcellularLocation>
</comment>
<feature type="region of interest" description="Disordered" evidence="10">
    <location>
        <begin position="47"/>
        <end position="150"/>
    </location>
</feature>
<comment type="similarity">
    <text evidence="3">Belongs to the MNN1/MNT family.</text>
</comment>
<evidence type="ECO:0000256" key="3">
    <source>
        <dbReference type="ARBA" id="ARBA00009105"/>
    </source>
</evidence>
<dbReference type="KEGG" id="ctp:CTRG_03276"/>
<evidence type="ECO:0000256" key="2">
    <source>
        <dbReference type="ARBA" id="ARBA00004922"/>
    </source>
</evidence>
<evidence type="ECO:0008006" key="13">
    <source>
        <dbReference type="Google" id="ProtNLM"/>
    </source>
</evidence>
<dbReference type="VEuPathDB" id="FungiDB:CTRG_03276"/>
<keyword evidence="12" id="KW-1185">Reference proteome</keyword>
<sequence length="669" mass="77203">MITKQKIKLLLGVLAIIITYHLIVSSNVQKQDLQNVFEFKASNAGSNIQESIPKPGPNRLDNPPNEEIIQAKPQNVAGKAENEDSSGKKPIAVDVNPADEGDEPKPADAVKAAPEVEQAIPVLEQQTEDDTGDSFEGSKDQSVKGDDIKVEASKPKNEKVTNYRIFFDNLEKFAMKQPSIKKKYKTEHAKELFSTHDSFLFSKEYLENVLDIPHETYEELKDSHQRYVKDHIPEMLKEVKTFGNLLPSDKEWESYKGSSGYVLVGGGRFTWLSFLVIKQIRANGSKLPIELFIATESDYEKHFCDEVLPKYNARCNVFDYEFAEELSKRFKIGGYQYKMLALLSSKFENVLYLDSDNFPTRDVDYLFTSDLYKENQLLLWPDAWARTTNPKFYDIANVEVKENKLRYSKYDEKQAGGKDKLKPLSEYTFKDSWYHDFEGALPDPTSETGMFMINKSSHLKTLLLCLYYNVFGPDYYYPLMTQGSAGEGDKETFIAAAHVMKEPWYQCAKQFKWTGYESKREKKFVSKALAHFDPVQAQDLTRNKVDVIFMHLSYPKFYPNWLVDNHDLVYPDSGEHIRMYSSINDNVGYDFDLRVLQFFTEGLCPNYYDEESGKPIENVPKINFNDDYMGNHLMYVKDEEENNIKRCKDVFIPHLKWLKETAKIPTVVS</sequence>
<evidence type="ECO:0000256" key="10">
    <source>
        <dbReference type="SAM" id="MobiDB-lite"/>
    </source>
</evidence>
<keyword evidence="7" id="KW-1133">Transmembrane helix</keyword>
<dbReference type="EMBL" id="GG692398">
    <property type="protein sequence ID" value="EER32851.1"/>
    <property type="molecule type" value="Genomic_DNA"/>
</dbReference>
<evidence type="ECO:0000256" key="7">
    <source>
        <dbReference type="ARBA" id="ARBA00022989"/>
    </source>
</evidence>
<dbReference type="GeneID" id="8295998"/>
<dbReference type="eggNOG" id="ENOG502RGFY">
    <property type="taxonomic scope" value="Eukaryota"/>
</dbReference>
<evidence type="ECO:0000256" key="8">
    <source>
        <dbReference type="ARBA" id="ARBA00023034"/>
    </source>
</evidence>